<dbReference type="EMBL" id="UNSH01000006">
    <property type="protein sequence ID" value="SZE99904.1"/>
    <property type="molecule type" value="Genomic_DNA"/>
</dbReference>
<sequence>MKCLLPQVELKGNESPPINKNNDTISTKIQNRDAQGRFVKATAATPMTRNAQMKENNDMEELPLFHPNLAKLRRTTDRNSKPTKIKLYDGNAAGYNGFTQAIDLRFLQYPDEYSSELDRITCITEHCSGRAGNWCFAILNDNSNNMTDNYSDFIEGFENSFNDREFLGRMSSRDHTKHVKGSVAEFATECEEAAHVLGYTSNVIGPQFQEHMRPEICRELIRSPTIDQCDYQQVRAFCVRLDTNLEQERRQLQLQAPRQYQPQQIQARQTPSAGACPRITNDQKAEQKSYRLANDLCLFSGSPGHRIGDCPYPARRPLQLRRMNVQGDVYATDPVNVSLSQ</sequence>
<evidence type="ECO:0000256" key="1">
    <source>
        <dbReference type="SAM" id="MobiDB-lite"/>
    </source>
</evidence>
<organism evidence="2 3">
    <name type="scientific">Blumeria hordei</name>
    <name type="common">Barley powdery mildew</name>
    <name type="synonym">Blumeria graminis f. sp. hordei</name>
    <dbReference type="NCBI Taxonomy" id="2867405"/>
    <lineage>
        <taxon>Eukaryota</taxon>
        <taxon>Fungi</taxon>
        <taxon>Dikarya</taxon>
        <taxon>Ascomycota</taxon>
        <taxon>Pezizomycotina</taxon>
        <taxon>Leotiomycetes</taxon>
        <taxon>Erysiphales</taxon>
        <taxon>Erysiphaceae</taxon>
        <taxon>Blumeria</taxon>
    </lineage>
</organism>
<dbReference type="AlphaFoldDB" id="A0A383UHY1"/>
<feature type="region of interest" description="Disordered" evidence="1">
    <location>
        <begin position="255"/>
        <end position="276"/>
    </location>
</feature>
<gene>
    <name evidence="2" type="ORF">BLGHR1_10624</name>
</gene>
<evidence type="ECO:0008006" key="4">
    <source>
        <dbReference type="Google" id="ProtNLM"/>
    </source>
</evidence>
<evidence type="ECO:0000313" key="2">
    <source>
        <dbReference type="EMBL" id="SZE99904.1"/>
    </source>
</evidence>
<protein>
    <recommendedName>
        <fullName evidence="4">Retrotransposon gag domain-containing protein</fullName>
    </recommendedName>
</protein>
<dbReference type="Proteomes" id="UP000275772">
    <property type="component" value="Unassembled WGS sequence"/>
</dbReference>
<dbReference type="VEuPathDB" id="FungiDB:BLGHR1_10624"/>
<evidence type="ECO:0000313" key="3">
    <source>
        <dbReference type="Proteomes" id="UP000275772"/>
    </source>
</evidence>
<reference evidence="2 3" key="1">
    <citation type="submission" date="2017-11" db="EMBL/GenBank/DDBJ databases">
        <authorList>
            <person name="Kracher B."/>
        </authorList>
    </citation>
    <scope>NUCLEOTIDE SEQUENCE [LARGE SCALE GENOMIC DNA]</scope>
    <source>
        <strain evidence="2 3">RACE1</strain>
    </source>
</reference>
<accession>A0A383UHY1</accession>
<feature type="compositionally biased region" description="Low complexity" evidence="1">
    <location>
        <begin position="255"/>
        <end position="269"/>
    </location>
</feature>
<proteinExistence type="predicted"/>
<name>A0A383UHY1_BLUHO</name>